<dbReference type="Proteomes" id="UP000284676">
    <property type="component" value="Unassembled WGS sequence"/>
</dbReference>
<dbReference type="GO" id="GO:0005886">
    <property type="term" value="C:plasma membrane"/>
    <property type="evidence" value="ECO:0007669"/>
    <property type="project" value="UniProtKB-SubCell"/>
</dbReference>
<evidence type="ECO:0000256" key="2">
    <source>
        <dbReference type="ARBA" id="ARBA00022475"/>
    </source>
</evidence>
<feature type="transmembrane region" description="Helical" evidence="6">
    <location>
        <begin position="110"/>
        <end position="131"/>
    </location>
</feature>
<reference evidence="7 8" key="1">
    <citation type="submission" date="2018-08" db="EMBL/GenBank/DDBJ databases">
        <title>A genome reference for cultivated species of the human gut microbiota.</title>
        <authorList>
            <person name="Zou Y."/>
            <person name="Xue W."/>
            <person name="Luo G."/>
        </authorList>
    </citation>
    <scope>NUCLEOTIDE SEQUENCE [LARGE SCALE GENOMIC DNA]</scope>
    <source>
        <strain evidence="7 8">AM25-1</strain>
    </source>
</reference>
<feature type="transmembrane region" description="Helical" evidence="6">
    <location>
        <begin position="6"/>
        <end position="27"/>
    </location>
</feature>
<feature type="transmembrane region" description="Helical" evidence="6">
    <location>
        <begin position="39"/>
        <end position="60"/>
    </location>
</feature>
<feature type="transmembrane region" description="Helical" evidence="6">
    <location>
        <begin position="143"/>
        <end position="167"/>
    </location>
</feature>
<comment type="caution">
    <text evidence="7">The sequence shown here is derived from an EMBL/GenBank/DDBJ whole genome shotgun (WGS) entry which is preliminary data.</text>
</comment>
<evidence type="ECO:0000313" key="8">
    <source>
        <dbReference type="Proteomes" id="UP000284676"/>
    </source>
</evidence>
<dbReference type="GeneID" id="62763606"/>
<name>A0A414PSL1_FUSMR</name>
<comment type="subcellular location">
    <subcellularLocation>
        <location evidence="1">Cell membrane</location>
        <topology evidence="1">Multi-pass membrane protein</topology>
    </subcellularLocation>
</comment>
<keyword evidence="5 6" id="KW-0472">Membrane</keyword>
<keyword evidence="4 6" id="KW-1133">Transmembrane helix</keyword>
<proteinExistence type="predicted"/>
<evidence type="ECO:0000256" key="5">
    <source>
        <dbReference type="ARBA" id="ARBA00023136"/>
    </source>
</evidence>
<dbReference type="AlphaFoldDB" id="A0A414PSL1"/>
<evidence type="ECO:0000313" key="7">
    <source>
        <dbReference type="EMBL" id="RHF71544.1"/>
    </source>
</evidence>
<gene>
    <name evidence="7" type="ORF">DW663_08415</name>
</gene>
<dbReference type="InterPro" id="IPR001123">
    <property type="entry name" value="LeuE-type"/>
</dbReference>
<sequence length="206" mass="23078">MILTTLKGVITGLILSLPFGPVGIYCMEKTMIEGQKKGYISALGMVTIDIFYGLIALLFITNVEDFIVKYESWLQILVAIFLLFIGWKKFEKREKIKKIECTPSGMIKDYFTTFFLALANISGIFTILVIFTTLQVHSEEPSIVAPFIATGIFLGGATEWFITTYIIANFTKVLHEERLIKISQISGGIIFAFGILILAKCILKIL</sequence>
<protein>
    <submittedName>
        <fullName evidence="7">Lysine transporter LysE</fullName>
    </submittedName>
</protein>
<feature type="transmembrane region" description="Helical" evidence="6">
    <location>
        <begin position="179"/>
        <end position="199"/>
    </location>
</feature>
<dbReference type="PANTHER" id="PTHR30086:SF20">
    <property type="entry name" value="ARGININE EXPORTER PROTEIN ARGO-RELATED"/>
    <property type="match status" value="1"/>
</dbReference>
<evidence type="ECO:0000256" key="6">
    <source>
        <dbReference type="SAM" id="Phobius"/>
    </source>
</evidence>
<evidence type="ECO:0000256" key="3">
    <source>
        <dbReference type="ARBA" id="ARBA00022692"/>
    </source>
</evidence>
<evidence type="ECO:0000256" key="4">
    <source>
        <dbReference type="ARBA" id="ARBA00022989"/>
    </source>
</evidence>
<dbReference type="RefSeq" id="WP_005885040.1">
    <property type="nucleotide sequence ID" value="NZ_CABMMQ010000001.1"/>
</dbReference>
<dbReference type="PANTHER" id="PTHR30086">
    <property type="entry name" value="ARGININE EXPORTER PROTEIN ARGO"/>
    <property type="match status" value="1"/>
</dbReference>
<organism evidence="7 8">
    <name type="scientific">Fusobacterium mortiferum</name>
    <dbReference type="NCBI Taxonomy" id="850"/>
    <lineage>
        <taxon>Bacteria</taxon>
        <taxon>Fusobacteriati</taxon>
        <taxon>Fusobacteriota</taxon>
        <taxon>Fusobacteriia</taxon>
        <taxon>Fusobacteriales</taxon>
        <taxon>Fusobacteriaceae</taxon>
        <taxon>Fusobacterium</taxon>
    </lineage>
</organism>
<accession>A0A414PSL1</accession>
<dbReference type="Pfam" id="PF01810">
    <property type="entry name" value="LysE"/>
    <property type="match status" value="1"/>
</dbReference>
<keyword evidence="2" id="KW-1003">Cell membrane</keyword>
<dbReference type="GO" id="GO:0015171">
    <property type="term" value="F:amino acid transmembrane transporter activity"/>
    <property type="evidence" value="ECO:0007669"/>
    <property type="project" value="TreeGrafter"/>
</dbReference>
<feature type="transmembrane region" description="Helical" evidence="6">
    <location>
        <begin position="72"/>
        <end position="90"/>
    </location>
</feature>
<evidence type="ECO:0000256" key="1">
    <source>
        <dbReference type="ARBA" id="ARBA00004651"/>
    </source>
</evidence>
<dbReference type="EMBL" id="QRHL01000014">
    <property type="protein sequence ID" value="RHF71544.1"/>
    <property type="molecule type" value="Genomic_DNA"/>
</dbReference>
<keyword evidence="3 6" id="KW-0812">Transmembrane</keyword>